<dbReference type="InterPro" id="IPR009279">
    <property type="entry name" value="Portal_Mu"/>
</dbReference>
<reference evidence="2" key="1">
    <citation type="submission" date="2019-08" db="EMBL/GenBank/DDBJ databases">
        <authorList>
            <person name="Kucharzyk K."/>
            <person name="Murdoch R.W."/>
            <person name="Higgins S."/>
            <person name="Loffler F."/>
        </authorList>
    </citation>
    <scope>NUCLEOTIDE SEQUENCE</scope>
</reference>
<evidence type="ECO:0000313" key="2">
    <source>
        <dbReference type="EMBL" id="MPM00633.1"/>
    </source>
</evidence>
<dbReference type="Pfam" id="PF06074">
    <property type="entry name" value="Portal_Mu"/>
    <property type="match status" value="1"/>
</dbReference>
<dbReference type="AlphaFoldDB" id="A0A644WDJ7"/>
<gene>
    <name evidence="2" type="ORF">SDC9_46861</name>
</gene>
<organism evidence="2">
    <name type="scientific">bioreactor metagenome</name>
    <dbReference type="NCBI Taxonomy" id="1076179"/>
    <lineage>
        <taxon>unclassified sequences</taxon>
        <taxon>metagenomes</taxon>
        <taxon>ecological metagenomes</taxon>
    </lineage>
</organism>
<protein>
    <recommendedName>
        <fullName evidence="3">DUF935 family protein</fullName>
    </recommendedName>
</protein>
<dbReference type="EMBL" id="VSSQ01000741">
    <property type="protein sequence ID" value="MPM00633.1"/>
    <property type="molecule type" value="Genomic_DNA"/>
</dbReference>
<comment type="caution">
    <text evidence="2">The sequence shown here is derived from an EMBL/GenBank/DDBJ whole genome shotgun (WGS) entry which is preliminary data.</text>
</comment>
<name>A0A644WDJ7_9ZZZZ</name>
<sequence length="437" mass="49885">MAKQEQIKKTTGKSPENIVVNQITISPPVRTTQDIAKWRAAIKSAESTIPRRVELYDLFDDIMLDGHLTSVIEKRQRAISNSEWVFQIDKKVDARITKMIQKQWFYDFMADLVDTKFWGHTAFDFNVLNDVIAYELVPRKHVEPVSGLISKQQVLTGDGFRYREEPWTRYIIEAGSKPYMGLLRKAAQYVIYKRAGFGDWKEFADLFGMPFRVAKYDGDDDLTRIQLENALKEAGSAAYAVLPTGSTIEFIQNSSNSGSTTLYDLLIKACNAELSKLFLSNTLTTEQGDKGARSLGDVHMEVEDDVHMADILFVTTFLNNEFKNLLASHGLPVLSGEFTRVEKRKTNLKDRIEIDIKLKNEAKLPMSDDYFYDTYDVPKPENYDQLIEEQKAANPFPPEPQDPQPQPGKKTPPVKKEPSALARLMDIVDFFSWSRLK</sequence>
<accession>A0A644WDJ7</accession>
<evidence type="ECO:0008006" key="3">
    <source>
        <dbReference type="Google" id="ProtNLM"/>
    </source>
</evidence>
<feature type="region of interest" description="Disordered" evidence="1">
    <location>
        <begin position="390"/>
        <end position="418"/>
    </location>
</feature>
<proteinExistence type="predicted"/>
<feature type="compositionally biased region" description="Pro residues" evidence="1">
    <location>
        <begin position="395"/>
        <end position="406"/>
    </location>
</feature>
<evidence type="ECO:0000256" key="1">
    <source>
        <dbReference type="SAM" id="MobiDB-lite"/>
    </source>
</evidence>